<dbReference type="AlphaFoldDB" id="A0AAW1YF23"/>
<feature type="compositionally biased region" description="Basic and acidic residues" evidence="1">
    <location>
        <begin position="469"/>
        <end position="480"/>
    </location>
</feature>
<sequence>MGKKRKLGQVEALLQTKKQKQMPIVIFVDGAGKQLESSKQVGLIQANLLPNPKVELKPAELIANPKTELNSAAELSSNPVPKIEAKPAELLPPNTVPKDEVKSEELRTNPEPNVEAKPAEPTLKKKNKKWLKRSEKERESTVTTCVDNAVEAKINEEEDDLLRKPGLTVTTGVDVRNNVEARVNEEGEVLTKTGLTETVGDVKNKRIRKRKRKEKKETESTIVDELLPNPVPNVEAKPEEVIPNPGPTPEEKEKKRMRKMRRKEKQKEMEKQHVEQLLQLLNLPGPTPEEKEKKRMKKMRQKERRKQHIEQLFQLLNVPGPTPEEKEKKRMRKMRQKERRKERRKEMEKRHDEQLFQLLNPPMPEITLTEKDTESTEKKVAAKEVEIKYVEICVICRRKGHSIPTCPELIDKSKRSTEETQTKKKKMMPRKKNKSGNKLPECPQPLKDVEMKNGKEEKLLGCPPGNTFMKDETTGGKEDESIVNNGQEEKLLGCPPEDTLMKDEISDDKEDESIVKKGEEEKKDTLMKDENFDETSGGKEEESIVKKGEEEKLLGCPPEDTLMKDEISDDKEDESIVKIDSACHPEERSRVKPMIEQGPEMVNTVA</sequence>
<feature type="compositionally biased region" description="Basic and acidic residues" evidence="1">
    <location>
        <begin position="413"/>
        <end position="422"/>
    </location>
</feature>
<evidence type="ECO:0000313" key="2">
    <source>
        <dbReference type="EMBL" id="KAK9947689.1"/>
    </source>
</evidence>
<organism evidence="2 3">
    <name type="scientific">Rubus argutus</name>
    <name type="common">Southern blackberry</name>
    <dbReference type="NCBI Taxonomy" id="59490"/>
    <lineage>
        <taxon>Eukaryota</taxon>
        <taxon>Viridiplantae</taxon>
        <taxon>Streptophyta</taxon>
        <taxon>Embryophyta</taxon>
        <taxon>Tracheophyta</taxon>
        <taxon>Spermatophyta</taxon>
        <taxon>Magnoliopsida</taxon>
        <taxon>eudicotyledons</taxon>
        <taxon>Gunneridae</taxon>
        <taxon>Pentapetalae</taxon>
        <taxon>rosids</taxon>
        <taxon>fabids</taxon>
        <taxon>Rosales</taxon>
        <taxon>Rosaceae</taxon>
        <taxon>Rosoideae</taxon>
        <taxon>Rosoideae incertae sedis</taxon>
        <taxon>Rubus</taxon>
    </lineage>
</organism>
<feature type="compositionally biased region" description="Basic residues" evidence="1">
    <location>
        <begin position="329"/>
        <end position="343"/>
    </location>
</feature>
<evidence type="ECO:0000313" key="3">
    <source>
        <dbReference type="Proteomes" id="UP001457282"/>
    </source>
</evidence>
<accession>A0AAW1YF23</accession>
<feature type="compositionally biased region" description="Basic and acidic residues" evidence="1">
    <location>
        <begin position="97"/>
        <end position="108"/>
    </location>
</feature>
<name>A0AAW1YF23_RUBAR</name>
<proteinExistence type="predicted"/>
<feature type="compositionally biased region" description="Basic and acidic residues" evidence="1">
    <location>
        <begin position="512"/>
        <end position="553"/>
    </location>
</feature>
<feature type="compositionally biased region" description="Basic and acidic residues" evidence="1">
    <location>
        <begin position="574"/>
        <end position="590"/>
    </location>
</feature>
<feature type="compositionally biased region" description="Basic residues" evidence="1">
    <location>
        <begin position="423"/>
        <end position="435"/>
    </location>
</feature>
<feature type="compositionally biased region" description="Basic and acidic residues" evidence="1">
    <location>
        <begin position="265"/>
        <end position="274"/>
    </location>
</feature>
<comment type="caution">
    <text evidence="2">The sequence shown here is derived from an EMBL/GenBank/DDBJ whole genome shotgun (WGS) entry which is preliminary data.</text>
</comment>
<dbReference type="EMBL" id="JBEDUW010000001">
    <property type="protein sequence ID" value="KAK9947689.1"/>
    <property type="molecule type" value="Genomic_DNA"/>
</dbReference>
<feature type="compositionally biased region" description="Basic and acidic residues" evidence="1">
    <location>
        <begin position="344"/>
        <end position="354"/>
    </location>
</feature>
<feature type="compositionally biased region" description="Basic residues" evidence="1">
    <location>
        <begin position="294"/>
        <end position="307"/>
    </location>
</feature>
<feature type="compositionally biased region" description="Basic residues" evidence="1">
    <location>
        <begin position="255"/>
        <end position="264"/>
    </location>
</feature>
<feature type="region of interest" description="Disordered" evidence="1">
    <location>
        <begin position="84"/>
        <end position="140"/>
    </location>
</feature>
<feature type="compositionally biased region" description="Basic and acidic residues" evidence="1">
    <location>
        <begin position="368"/>
        <end position="379"/>
    </location>
</feature>
<reference evidence="2 3" key="1">
    <citation type="journal article" date="2023" name="G3 (Bethesda)">
        <title>A chromosome-length genome assembly and annotation of blackberry (Rubus argutus, cv. 'Hillquist').</title>
        <authorList>
            <person name="Bruna T."/>
            <person name="Aryal R."/>
            <person name="Dudchenko O."/>
            <person name="Sargent D.J."/>
            <person name="Mead D."/>
            <person name="Buti M."/>
            <person name="Cavallini A."/>
            <person name="Hytonen T."/>
            <person name="Andres J."/>
            <person name="Pham M."/>
            <person name="Weisz D."/>
            <person name="Mascagni F."/>
            <person name="Usai G."/>
            <person name="Natali L."/>
            <person name="Bassil N."/>
            <person name="Fernandez G.E."/>
            <person name="Lomsadze A."/>
            <person name="Armour M."/>
            <person name="Olukolu B."/>
            <person name="Poorten T."/>
            <person name="Britton C."/>
            <person name="Davik J."/>
            <person name="Ashrafi H."/>
            <person name="Aiden E.L."/>
            <person name="Borodovsky M."/>
            <person name="Worthington M."/>
        </authorList>
    </citation>
    <scope>NUCLEOTIDE SEQUENCE [LARGE SCALE GENOMIC DNA]</scope>
    <source>
        <strain evidence="2">PI 553951</strain>
    </source>
</reference>
<evidence type="ECO:0000256" key="1">
    <source>
        <dbReference type="SAM" id="MobiDB-lite"/>
    </source>
</evidence>
<feature type="region of interest" description="Disordered" evidence="1">
    <location>
        <begin position="413"/>
        <end position="606"/>
    </location>
</feature>
<keyword evidence="3" id="KW-1185">Reference proteome</keyword>
<feature type="region of interest" description="Disordered" evidence="1">
    <location>
        <begin position="206"/>
        <end position="379"/>
    </location>
</feature>
<dbReference type="Proteomes" id="UP001457282">
    <property type="component" value="Unassembled WGS sequence"/>
</dbReference>
<feature type="compositionally biased region" description="Basic and acidic residues" evidence="1">
    <location>
        <begin position="447"/>
        <end position="459"/>
    </location>
</feature>
<protein>
    <submittedName>
        <fullName evidence="2">Uncharacterized protein</fullName>
    </submittedName>
</protein>
<gene>
    <name evidence="2" type="ORF">M0R45_003302</name>
</gene>